<reference evidence="7 8" key="1">
    <citation type="submission" date="2023-07" db="EMBL/GenBank/DDBJ databases">
        <title>Sequencing the genomes of 1000 actinobacteria strains.</title>
        <authorList>
            <person name="Klenk H.-P."/>
        </authorList>
    </citation>
    <scope>NUCLEOTIDE SEQUENCE [LARGE SCALE GENOMIC DNA]</scope>
    <source>
        <strain evidence="7 8">DSM 44710</strain>
    </source>
</reference>
<evidence type="ECO:0000313" key="7">
    <source>
        <dbReference type="EMBL" id="MDP9794650.1"/>
    </source>
</evidence>
<comment type="similarity">
    <text evidence="2">Belongs to the GMC oxidoreductase family.</text>
</comment>
<proteinExistence type="inferred from homology"/>
<name>A0ABT9MT87_9ACTN</name>
<evidence type="ECO:0000256" key="1">
    <source>
        <dbReference type="ARBA" id="ARBA00001974"/>
    </source>
</evidence>
<dbReference type="Gene3D" id="3.40.50.1820">
    <property type="entry name" value="alpha/beta hydrolase"/>
    <property type="match status" value="1"/>
</dbReference>
<dbReference type="RefSeq" id="WP_306829825.1">
    <property type="nucleotide sequence ID" value="NZ_JAUSRA010000001.1"/>
</dbReference>
<dbReference type="PANTHER" id="PTHR47470">
    <property type="entry name" value="CHOLESTEROL OXIDASE"/>
    <property type="match status" value="1"/>
</dbReference>
<comment type="cofactor">
    <cofactor evidence="1">
        <name>FAD</name>
        <dbReference type="ChEBI" id="CHEBI:57692"/>
    </cofactor>
</comment>
<evidence type="ECO:0000256" key="2">
    <source>
        <dbReference type="ARBA" id="ARBA00010790"/>
    </source>
</evidence>
<keyword evidence="8" id="KW-1185">Reference proteome</keyword>
<keyword evidence="3" id="KW-0285">Flavoprotein</keyword>
<evidence type="ECO:0000259" key="6">
    <source>
        <dbReference type="Pfam" id="PF00561"/>
    </source>
</evidence>
<dbReference type="InterPro" id="IPR029058">
    <property type="entry name" value="AB_hydrolase_fold"/>
</dbReference>
<organism evidence="7 8">
    <name type="scientific">Catenuloplanes nepalensis</name>
    <dbReference type="NCBI Taxonomy" id="587533"/>
    <lineage>
        <taxon>Bacteria</taxon>
        <taxon>Bacillati</taxon>
        <taxon>Actinomycetota</taxon>
        <taxon>Actinomycetes</taxon>
        <taxon>Micromonosporales</taxon>
        <taxon>Micromonosporaceae</taxon>
        <taxon>Catenuloplanes</taxon>
    </lineage>
</organism>
<accession>A0ABT9MT87</accession>
<dbReference type="Proteomes" id="UP001240984">
    <property type="component" value="Unassembled WGS sequence"/>
</dbReference>
<keyword evidence="5" id="KW-0560">Oxidoreductase</keyword>
<dbReference type="InterPro" id="IPR052542">
    <property type="entry name" value="Cholesterol_Oxidase"/>
</dbReference>
<comment type="caution">
    <text evidence="7">The sequence shown here is derived from an EMBL/GenBank/DDBJ whole genome shotgun (WGS) entry which is preliminary data.</text>
</comment>
<dbReference type="PANTHER" id="PTHR47470:SF1">
    <property type="entry name" value="FAD-DEPENDENT OXIDOREDUCTASE 2 FAD BINDING DOMAIN-CONTAINING PROTEIN"/>
    <property type="match status" value="1"/>
</dbReference>
<evidence type="ECO:0000313" key="8">
    <source>
        <dbReference type="Proteomes" id="UP001240984"/>
    </source>
</evidence>
<evidence type="ECO:0000256" key="3">
    <source>
        <dbReference type="ARBA" id="ARBA00022630"/>
    </source>
</evidence>
<protein>
    <recommendedName>
        <fullName evidence="6">AB hydrolase-1 domain-containing protein</fullName>
    </recommendedName>
</protein>
<dbReference type="EMBL" id="JAUSRA010000001">
    <property type="protein sequence ID" value="MDP9794650.1"/>
    <property type="molecule type" value="Genomic_DNA"/>
</dbReference>
<feature type="domain" description="AB hydrolase-1" evidence="6">
    <location>
        <begin position="30"/>
        <end position="314"/>
    </location>
</feature>
<evidence type="ECO:0000256" key="5">
    <source>
        <dbReference type="ARBA" id="ARBA00023002"/>
    </source>
</evidence>
<gene>
    <name evidence="7" type="ORF">J2S43_003162</name>
</gene>
<dbReference type="InterPro" id="IPR000073">
    <property type="entry name" value="AB_hydrolase_1"/>
</dbReference>
<sequence>MSRVVQFRADDGTPLKLTNVRGDREPTLGPVLLAHGAGVRSTIFHQLCGPLTEAGWDVWLLDWRASIDLPPRSWTLSEAALFDHPAAVRTVLAETGADRLAAVVHCQGSVTFMMALAAGLLPEVDTVVSNAVSLHPVVPAWSRVKLRAGVPLMSRLLTHLDPSWGRRPPPELTPRVITALVRALHHECDNTVCKLVSCTYGSGFPALWRHENLTPEMHDDFIPHEFGPVPISFFRQMGASVRAGRLISNLDGLPRDHAAGPPRTDARITLLAGAHNRCFLPDSQRRTHAFLDRHAPGRHTLHILPDYGHLDVFLGRDVHREVFPLILAGLRRQDAPAAIDGVR</sequence>
<keyword evidence="4" id="KW-0274">FAD</keyword>
<evidence type="ECO:0000256" key="4">
    <source>
        <dbReference type="ARBA" id="ARBA00022827"/>
    </source>
</evidence>
<dbReference type="Pfam" id="PF00561">
    <property type="entry name" value="Abhydrolase_1"/>
    <property type="match status" value="1"/>
</dbReference>
<dbReference type="SUPFAM" id="SSF53474">
    <property type="entry name" value="alpha/beta-Hydrolases"/>
    <property type="match status" value="1"/>
</dbReference>